<dbReference type="AlphaFoldDB" id="J9D845"/>
<accession>J9D845</accession>
<dbReference type="InterPro" id="IPR034505">
    <property type="entry name" value="Coproporphyrinogen-III_oxidase"/>
</dbReference>
<evidence type="ECO:0000313" key="2">
    <source>
        <dbReference type="EMBL" id="EJX08976.1"/>
    </source>
</evidence>
<dbReference type="GO" id="GO:0051539">
    <property type="term" value="F:4 iron, 4 sulfur cluster binding"/>
    <property type="evidence" value="ECO:0007669"/>
    <property type="project" value="TreeGrafter"/>
</dbReference>
<dbReference type="InterPro" id="IPR058240">
    <property type="entry name" value="rSAM_sf"/>
</dbReference>
<dbReference type="SUPFAM" id="SSF102114">
    <property type="entry name" value="Radical SAM enzymes"/>
    <property type="match status" value="1"/>
</dbReference>
<dbReference type="PANTHER" id="PTHR13932">
    <property type="entry name" value="COPROPORPHYRINIGEN III OXIDASE"/>
    <property type="match status" value="1"/>
</dbReference>
<dbReference type="EMBL" id="AMCI01000494">
    <property type="protein sequence ID" value="EJX08976.1"/>
    <property type="molecule type" value="Genomic_DNA"/>
</dbReference>
<sequence length="156" mass="16933">MDENAYIRAVLKDLSAWQGRTGERLITSVFVGGGTPSLMSGRALGHLLEEADKLFPFASDCEITLEANPGTVDESRFTAFRKAGVNRLSLGVQSFMDEKLRRLGRIHSASDALRAAETAAEVFENFNLDVMFALPGETLEEIETEVARAVGTGATH</sequence>
<feature type="non-terminal residue" evidence="2">
    <location>
        <position position="156"/>
    </location>
</feature>
<name>J9D845_9ZZZZ</name>
<dbReference type="PROSITE" id="PS51918">
    <property type="entry name" value="RADICAL_SAM"/>
    <property type="match status" value="1"/>
</dbReference>
<proteinExistence type="predicted"/>
<dbReference type="PANTHER" id="PTHR13932:SF5">
    <property type="entry name" value="RADICAL S-ADENOSYL METHIONINE DOMAIN-CONTAINING PROTEIN 1, MITOCHONDRIAL"/>
    <property type="match status" value="1"/>
</dbReference>
<organism evidence="2">
    <name type="scientific">gut metagenome</name>
    <dbReference type="NCBI Taxonomy" id="749906"/>
    <lineage>
        <taxon>unclassified sequences</taxon>
        <taxon>metagenomes</taxon>
        <taxon>organismal metagenomes</taxon>
    </lineage>
</organism>
<dbReference type="InterPro" id="IPR023404">
    <property type="entry name" value="rSAM_horseshoe"/>
</dbReference>
<evidence type="ECO:0000259" key="1">
    <source>
        <dbReference type="PROSITE" id="PS51918"/>
    </source>
</evidence>
<dbReference type="InterPro" id="IPR007197">
    <property type="entry name" value="rSAM"/>
</dbReference>
<dbReference type="InterPro" id="IPR006638">
    <property type="entry name" value="Elp3/MiaA/NifB-like_rSAM"/>
</dbReference>
<dbReference type="GO" id="GO:0003824">
    <property type="term" value="F:catalytic activity"/>
    <property type="evidence" value="ECO:0007669"/>
    <property type="project" value="InterPro"/>
</dbReference>
<dbReference type="Pfam" id="PF04055">
    <property type="entry name" value="Radical_SAM"/>
    <property type="match status" value="1"/>
</dbReference>
<gene>
    <name evidence="2" type="ORF">EVA_02918</name>
</gene>
<comment type="caution">
    <text evidence="2">The sequence shown here is derived from an EMBL/GenBank/DDBJ whole genome shotgun (WGS) entry which is preliminary data.</text>
</comment>
<reference evidence="2" key="1">
    <citation type="journal article" date="2012" name="PLoS ONE">
        <title>Gene sets for utilization of primary and secondary nutrition supplies in the distal gut of endangered iberian lynx.</title>
        <authorList>
            <person name="Alcaide M."/>
            <person name="Messina E."/>
            <person name="Richter M."/>
            <person name="Bargiela R."/>
            <person name="Peplies J."/>
            <person name="Huws S.A."/>
            <person name="Newbold C.J."/>
            <person name="Golyshin P.N."/>
            <person name="Simon M.A."/>
            <person name="Lopez G."/>
            <person name="Yakimov M.M."/>
            <person name="Ferrer M."/>
        </authorList>
    </citation>
    <scope>NUCLEOTIDE SEQUENCE</scope>
</reference>
<dbReference type="GO" id="GO:0005737">
    <property type="term" value="C:cytoplasm"/>
    <property type="evidence" value="ECO:0007669"/>
    <property type="project" value="TreeGrafter"/>
</dbReference>
<feature type="domain" description="Radical SAM core" evidence="1">
    <location>
        <begin position="1"/>
        <end position="156"/>
    </location>
</feature>
<dbReference type="GO" id="GO:0006779">
    <property type="term" value="P:porphyrin-containing compound biosynthetic process"/>
    <property type="evidence" value="ECO:0007669"/>
    <property type="project" value="TreeGrafter"/>
</dbReference>
<protein>
    <submittedName>
        <fullName evidence="2">Oxygen-independent coproporphyrinogen III oxidase</fullName>
    </submittedName>
</protein>
<dbReference type="SMART" id="SM00729">
    <property type="entry name" value="Elp3"/>
    <property type="match status" value="1"/>
</dbReference>
<dbReference type="Gene3D" id="3.80.30.20">
    <property type="entry name" value="tm_1862 like domain"/>
    <property type="match status" value="1"/>
</dbReference>